<dbReference type="InterPro" id="IPR001789">
    <property type="entry name" value="Sig_transdc_resp-reg_receiver"/>
</dbReference>
<feature type="domain" description="OmpR/PhoB-type" evidence="7">
    <location>
        <begin position="124"/>
        <end position="219"/>
    </location>
</feature>
<dbReference type="Pfam" id="PF00486">
    <property type="entry name" value="Trans_reg_C"/>
    <property type="match status" value="1"/>
</dbReference>
<evidence type="ECO:0000256" key="4">
    <source>
        <dbReference type="PROSITE-ProRule" id="PRU00169"/>
    </source>
</evidence>
<dbReference type="SUPFAM" id="SSF52172">
    <property type="entry name" value="CheY-like"/>
    <property type="match status" value="1"/>
</dbReference>
<dbReference type="OrthoDB" id="9802426at2"/>
<dbReference type="KEGG" id="bmx:BMS_0403"/>
<dbReference type="PATRIC" id="fig|862908.3.peg.386"/>
<keyword evidence="3 5" id="KW-0238">DNA-binding</keyword>
<evidence type="ECO:0000259" key="6">
    <source>
        <dbReference type="PROSITE" id="PS50110"/>
    </source>
</evidence>
<evidence type="ECO:0000313" key="9">
    <source>
        <dbReference type="Proteomes" id="UP000008963"/>
    </source>
</evidence>
<keyword evidence="1 4" id="KW-0597">Phosphoprotein</keyword>
<dbReference type="GO" id="GO:0006355">
    <property type="term" value="P:regulation of DNA-templated transcription"/>
    <property type="evidence" value="ECO:0007669"/>
    <property type="project" value="InterPro"/>
</dbReference>
<protein>
    <submittedName>
        <fullName evidence="8">Two-component response regulator</fullName>
    </submittedName>
</protein>
<dbReference type="HOGENOM" id="CLU_000445_30_4_7"/>
<evidence type="ECO:0000256" key="2">
    <source>
        <dbReference type="ARBA" id="ARBA00023012"/>
    </source>
</evidence>
<dbReference type="EMBL" id="FQ312005">
    <property type="protein sequence ID" value="CBW25320.1"/>
    <property type="molecule type" value="Genomic_DNA"/>
</dbReference>
<evidence type="ECO:0000313" key="8">
    <source>
        <dbReference type="EMBL" id="CBW25320.1"/>
    </source>
</evidence>
<dbReference type="InterPro" id="IPR016032">
    <property type="entry name" value="Sig_transdc_resp-reg_C-effctor"/>
</dbReference>
<dbReference type="PANTHER" id="PTHR48111:SF40">
    <property type="entry name" value="PHOSPHATE REGULON TRANSCRIPTIONAL REGULATORY PROTEIN PHOB"/>
    <property type="match status" value="1"/>
</dbReference>
<feature type="domain" description="Response regulatory" evidence="6">
    <location>
        <begin position="3"/>
        <end position="118"/>
    </location>
</feature>
<dbReference type="PANTHER" id="PTHR48111">
    <property type="entry name" value="REGULATOR OF RPOS"/>
    <property type="match status" value="1"/>
</dbReference>
<dbReference type="CDD" id="cd00383">
    <property type="entry name" value="trans_reg_C"/>
    <property type="match status" value="1"/>
</dbReference>
<dbReference type="GO" id="GO:0000156">
    <property type="term" value="F:phosphorelay response regulator activity"/>
    <property type="evidence" value="ECO:0007669"/>
    <property type="project" value="TreeGrafter"/>
</dbReference>
<evidence type="ECO:0000259" key="7">
    <source>
        <dbReference type="PROSITE" id="PS51755"/>
    </source>
</evidence>
<dbReference type="InterPro" id="IPR011006">
    <property type="entry name" value="CheY-like_superfamily"/>
</dbReference>
<evidence type="ECO:0000256" key="5">
    <source>
        <dbReference type="PROSITE-ProRule" id="PRU01091"/>
    </source>
</evidence>
<dbReference type="PROSITE" id="PS51755">
    <property type="entry name" value="OMPR_PHOB"/>
    <property type="match status" value="1"/>
</dbReference>
<sequence>MNKILYIDDSKENLERFHQKLSDQFELTLCECPVEGINLAKKNDYDLILADILMPKMNGLKLYSEVTNSPWYSGTPIVLKSLSMEESIKLEALEVTKSDFLTHGMSFDEIALRLSNQIHRHVSHKKIQLGYSLILDIDEVCALYKSEDLNLTKQEFKILKTLSERKLKSKRELVESVWGVGAMVDDNNINTHLVNLRKKLEPTAHRVVNVRNKGFRLVVDDSVLE</sequence>
<dbReference type="Gene3D" id="3.40.50.2300">
    <property type="match status" value="1"/>
</dbReference>
<evidence type="ECO:0000256" key="1">
    <source>
        <dbReference type="ARBA" id="ARBA00022553"/>
    </source>
</evidence>
<dbReference type="Proteomes" id="UP000008963">
    <property type="component" value="Chromosome"/>
</dbReference>
<dbReference type="InterPro" id="IPR036388">
    <property type="entry name" value="WH-like_DNA-bd_sf"/>
</dbReference>
<name>E1X3Y0_HALMS</name>
<dbReference type="SUPFAM" id="SSF46894">
    <property type="entry name" value="C-terminal effector domain of the bipartite response regulators"/>
    <property type="match status" value="1"/>
</dbReference>
<proteinExistence type="predicted"/>
<dbReference type="Gene3D" id="1.10.10.10">
    <property type="entry name" value="Winged helix-like DNA-binding domain superfamily/Winged helix DNA-binding domain"/>
    <property type="match status" value="1"/>
</dbReference>
<dbReference type="SMART" id="SM00448">
    <property type="entry name" value="REC"/>
    <property type="match status" value="1"/>
</dbReference>
<reference evidence="9" key="1">
    <citation type="journal article" date="2013" name="ISME J.">
        <title>A small predatory core genome in the divergent marine Bacteriovorax marinus SJ and the terrestrial Bdellovibrio bacteriovorus.</title>
        <authorList>
            <person name="Crossman L.C."/>
            <person name="Chen H."/>
            <person name="Cerdeno-Tarraga A.M."/>
            <person name="Brooks K."/>
            <person name="Quail M.A."/>
            <person name="Pineiro S.A."/>
            <person name="Hobley L."/>
            <person name="Sockett R.E."/>
            <person name="Bentley S.D."/>
            <person name="Parkhill J."/>
            <person name="Williams H.N."/>
            <person name="Stine O.C."/>
        </authorList>
    </citation>
    <scope>NUCLEOTIDE SEQUENCE [LARGE SCALE GENOMIC DNA]</scope>
    <source>
        <strain evidence="9">ATCC BAA-682 / DSM 15412 / SJ</strain>
    </source>
</reference>
<dbReference type="RefSeq" id="WP_014243108.1">
    <property type="nucleotide sequence ID" value="NC_016620.1"/>
</dbReference>
<organism evidence="8 9">
    <name type="scientific">Halobacteriovorax marinus (strain ATCC BAA-682 / DSM 15412 / SJ)</name>
    <name type="common">Bacteriovorax marinus</name>
    <dbReference type="NCBI Taxonomy" id="862908"/>
    <lineage>
        <taxon>Bacteria</taxon>
        <taxon>Pseudomonadati</taxon>
        <taxon>Bdellovibrionota</taxon>
        <taxon>Bacteriovoracia</taxon>
        <taxon>Bacteriovoracales</taxon>
        <taxon>Halobacteriovoraceae</taxon>
        <taxon>Halobacteriovorax</taxon>
    </lineage>
</organism>
<gene>
    <name evidence="8" type="ordered locus">BMS_0403</name>
</gene>
<dbReference type="Pfam" id="PF00072">
    <property type="entry name" value="Response_reg"/>
    <property type="match status" value="1"/>
</dbReference>
<dbReference type="InterPro" id="IPR001867">
    <property type="entry name" value="OmpR/PhoB-type_DNA-bd"/>
</dbReference>
<evidence type="ECO:0000256" key="3">
    <source>
        <dbReference type="ARBA" id="ARBA00023125"/>
    </source>
</evidence>
<feature type="DNA-binding region" description="OmpR/PhoB-type" evidence="5">
    <location>
        <begin position="124"/>
        <end position="219"/>
    </location>
</feature>
<keyword evidence="2" id="KW-0902">Two-component regulatory system</keyword>
<dbReference type="SMART" id="SM00862">
    <property type="entry name" value="Trans_reg_C"/>
    <property type="match status" value="1"/>
</dbReference>
<dbReference type="eggNOG" id="COG0745">
    <property type="taxonomic scope" value="Bacteria"/>
</dbReference>
<accession>E1X3Y0</accession>
<dbReference type="AlphaFoldDB" id="E1X3Y0"/>
<dbReference type="GO" id="GO:0000976">
    <property type="term" value="F:transcription cis-regulatory region binding"/>
    <property type="evidence" value="ECO:0007669"/>
    <property type="project" value="TreeGrafter"/>
</dbReference>
<dbReference type="InterPro" id="IPR039420">
    <property type="entry name" value="WalR-like"/>
</dbReference>
<dbReference type="PROSITE" id="PS50110">
    <property type="entry name" value="RESPONSE_REGULATORY"/>
    <property type="match status" value="1"/>
</dbReference>
<dbReference type="GO" id="GO:0005829">
    <property type="term" value="C:cytosol"/>
    <property type="evidence" value="ECO:0007669"/>
    <property type="project" value="TreeGrafter"/>
</dbReference>
<dbReference type="STRING" id="862908.BMS_0403"/>
<keyword evidence="9" id="KW-1185">Reference proteome</keyword>
<feature type="modified residue" description="4-aspartylphosphate" evidence="4">
    <location>
        <position position="51"/>
    </location>
</feature>
<dbReference type="GO" id="GO:0032993">
    <property type="term" value="C:protein-DNA complex"/>
    <property type="evidence" value="ECO:0007669"/>
    <property type="project" value="TreeGrafter"/>
</dbReference>